<protein>
    <recommendedName>
        <fullName evidence="4">Gliding motility protein RemB</fullName>
    </recommendedName>
</protein>
<feature type="signal peptide" evidence="1">
    <location>
        <begin position="1"/>
        <end position="18"/>
    </location>
</feature>
<comment type="caution">
    <text evidence="2">The sequence shown here is derived from an EMBL/GenBank/DDBJ whole genome shotgun (WGS) entry which is preliminary data.</text>
</comment>
<proteinExistence type="predicted"/>
<dbReference type="RefSeq" id="WP_109359369.1">
    <property type="nucleotide sequence ID" value="NZ_QFRJ01000005.1"/>
</dbReference>
<evidence type="ECO:0000256" key="1">
    <source>
        <dbReference type="SAM" id="SignalP"/>
    </source>
</evidence>
<dbReference type="Gene3D" id="2.40.160.130">
    <property type="entry name" value="Capsule assembly protein Wzi"/>
    <property type="match status" value="1"/>
</dbReference>
<feature type="chain" id="PRO_5015595579" description="Gliding motility protein RemB" evidence="1">
    <location>
        <begin position="19"/>
        <end position="500"/>
    </location>
</feature>
<reference evidence="2 3" key="2">
    <citation type="submission" date="2018-05" db="EMBL/GenBank/DDBJ databases">
        <authorList>
            <person name="Lanie J.A."/>
            <person name="Ng W.-L."/>
            <person name="Kazmierczak K.M."/>
            <person name="Andrzejewski T.M."/>
            <person name="Davidsen T.M."/>
            <person name="Wayne K.J."/>
            <person name="Tettelin H."/>
            <person name="Glass J.I."/>
            <person name="Rusch D."/>
            <person name="Podicherti R."/>
            <person name="Tsui H.-C.T."/>
            <person name="Winkler M.E."/>
        </authorList>
    </citation>
    <scope>NUCLEOTIDE SEQUENCE [LARGE SCALE GENOMIC DNA]</scope>
    <source>
        <strain evidence="2 3">C305</strain>
    </source>
</reference>
<sequence length="500" mass="57399">MKKLLIIALLFQCSYFIAQTGINSEVNYLNYDAFFESNELSVDPVLPNLSKPYLPGYQLPWVSKKEKYQDNYLHIFPIVDVLASFKSDAASTYSANLGAGFGITTQLSKKFYARLLLTGNAFRREGSNLSYSSIFRSDYLESFNNSATLTLQPRFRLSFSPYDFLNIQAGIDQHFIGQGKRSMLLGDYGAPYPFAQLRTKIWKIEVLNLYQFFKEDELFQTTKKFASTHFFNFNATERFQIGFFESVVFAPKDTLLNRGYEVAYLNPFLFYRPTEYALGSQDRLLIGLNTSYQFDRFMIYGQLAIDDFVLKELVDRTRWWANKYSGQIGVKGKQELTNGQLRWLTELNFARPFTYSHISPATNYGNQGNALAHPLGSNFVEVFTEASMHFNSNFTLSGRFFFSQQGGEDGDYSTSYGADVYVPYNNRPFEYGYKIGGNGKVNRFNLSVEGSYRLSEKLMIDAFVRPGVELNNMAADEYTTHFMVFGGIRTSLWNERSFSF</sequence>
<organism evidence="2 3">
    <name type="scientific">Brumimicrobium oceani</name>
    <dbReference type="NCBI Taxonomy" id="2100725"/>
    <lineage>
        <taxon>Bacteria</taxon>
        <taxon>Pseudomonadati</taxon>
        <taxon>Bacteroidota</taxon>
        <taxon>Flavobacteriia</taxon>
        <taxon>Flavobacteriales</taxon>
        <taxon>Crocinitomicaceae</taxon>
        <taxon>Brumimicrobium</taxon>
    </lineage>
</organism>
<accession>A0A2U2XCY9</accession>
<keyword evidence="3" id="KW-1185">Reference proteome</keyword>
<keyword evidence="1" id="KW-0732">Signal</keyword>
<evidence type="ECO:0008006" key="4">
    <source>
        <dbReference type="Google" id="ProtNLM"/>
    </source>
</evidence>
<dbReference type="AlphaFoldDB" id="A0A2U2XCY9"/>
<gene>
    <name evidence="2" type="ORF">DIT68_08495</name>
</gene>
<dbReference type="InterPro" id="IPR038636">
    <property type="entry name" value="Wzi_sf"/>
</dbReference>
<reference evidence="2 3" key="1">
    <citation type="submission" date="2018-05" db="EMBL/GenBank/DDBJ databases">
        <title>Brumimicrobium oceani sp. nov., isolated from coastal sediment.</title>
        <authorList>
            <person name="Kou Y."/>
        </authorList>
    </citation>
    <scope>NUCLEOTIDE SEQUENCE [LARGE SCALE GENOMIC DNA]</scope>
    <source>
        <strain evidence="2 3">C305</strain>
    </source>
</reference>
<dbReference type="OrthoDB" id="9808260at2"/>
<dbReference type="Proteomes" id="UP000245370">
    <property type="component" value="Unassembled WGS sequence"/>
</dbReference>
<dbReference type="EMBL" id="QFRJ01000005">
    <property type="protein sequence ID" value="PWH85664.1"/>
    <property type="molecule type" value="Genomic_DNA"/>
</dbReference>
<evidence type="ECO:0000313" key="3">
    <source>
        <dbReference type="Proteomes" id="UP000245370"/>
    </source>
</evidence>
<evidence type="ECO:0000313" key="2">
    <source>
        <dbReference type="EMBL" id="PWH85664.1"/>
    </source>
</evidence>
<name>A0A2U2XCY9_9FLAO</name>